<evidence type="ECO:0000259" key="1">
    <source>
        <dbReference type="Pfam" id="PF01636"/>
    </source>
</evidence>
<dbReference type="SUPFAM" id="SSF56112">
    <property type="entry name" value="Protein kinase-like (PK-like)"/>
    <property type="match status" value="1"/>
</dbReference>
<dbReference type="RefSeq" id="WP_214155539.1">
    <property type="nucleotide sequence ID" value="NZ_JAHBAY010000003.1"/>
</dbReference>
<dbReference type="Pfam" id="PF01636">
    <property type="entry name" value="APH"/>
    <property type="match status" value="1"/>
</dbReference>
<keyword evidence="3" id="KW-1185">Reference proteome</keyword>
<protein>
    <submittedName>
        <fullName evidence="2">Phosphotransferase</fullName>
    </submittedName>
</protein>
<dbReference type="EMBL" id="JAHBAY010000003">
    <property type="protein sequence ID" value="MBT0769263.1"/>
    <property type="molecule type" value="Genomic_DNA"/>
</dbReference>
<gene>
    <name evidence="2" type="ORF">KIH74_10050</name>
</gene>
<dbReference type="InterPro" id="IPR011009">
    <property type="entry name" value="Kinase-like_dom_sf"/>
</dbReference>
<dbReference type="Gene3D" id="3.90.1200.10">
    <property type="match status" value="1"/>
</dbReference>
<comment type="caution">
    <text evidence="2">The sequence shown here is derived from an EMBL/GenBank/DDBJ whole genome shotgun (WGS) entry which is preliminary data.</text>
</comment>
<dbReference type="Proteomes" id="UP001197247">
    <property type="component" value="Unassembled WGS sequence"/>
</dbReference>
<evidence type="ECO:0000313" key="2">
    <source>
        <dbReference type="EMBL" id="MBT0769263.1"/>
    </source>
</evidence>
<name>A0ABS5TDU5_9ACTN</name>
<reference evidence="2 3" key="1">
    <citation type="submission" date="2021-05" db="EMBL/GenBank/DDBJ databases">
        <title>Kineosporia and Streptomyces sp. nov. two new marine actinobacteria isolated from Coral.</title>
        <authorList>
            <person name="Buangrab K."/>
            <person name="Sutthacheep M."/>
            <person name="Yeemin T."/>
            <person name="Harunari E."/>
            <person name="Igarashi Y."/>
            <person name="Kanchanasin P."/>
            <person name="Tanasupawat S."/>
            <person name="Phongsopitanun W."/>
        </authorList>
    </citation>
    <scope>NUCLEOTIDE SEQUENCE [LARGE SCALE GENOMIC DNA]</scope>
    <source>
        <strain evidence="2 3">J2-2</strain>
    </source>
</reference>
<evidence type="ECO:0000313" key="3">
    <source>
        <dbReference type="Proteomes" id="UP001197247"/>
    </source>
</evidence>
<dbReference type="InterPro" id="IPR002575">
    <property type="entry name" value="Aminoglycoside_PTrfase"/>
</dbReference>
<sequence>MTDFGNEEIPLAGAVTNAGRVFRVGDTVRRPWGAHSAGVQAVLARLDEKAPGTAPRPLGRDGQGREVVSWIPGDVALPPFPDWSLTDDYLASLGRLLRRVHDALDGWMPPAEVVWNPGFADPQGGPLIVHTDVCPENVVARNGLATGLLDWEFAAPGRRVWDVASTARLCVPFTHPSRRDPATARFGEHEIRRRLGILLDGYGLSDDGRSALPAVLDERRRAGERFVLGRVAAGDEAFAHWGTDTGRARLAAERDWVAGLPADLATQKEHGWAGRGSTG</sequence>
<organism evidence="2 3">
    <name type="scientific">Kineosporia corallincola</name>
    <dbReference type="NCBI Taxonomy" id="2835133"/>
    <lineage>
        <taxon>Bacteria</taxon>
        <taxon>Bacillati</taxon>
        <taxon>Actinomycetota</taxon>
        <taxon>Actinomycetes</taxon>
        <taxon>Kineosporiales</taxon>
        <taxon>Kineosporiaceae</taxon>
        <taxon>Kineosporia</taxon>
    </lineage>
</organism>
<proteinExistence type="predicted"/>
<accession>A0ABS5TDU5</accession>
<feature type="domain" description="Aminoglycoside phosphotransferase" evidence="1">
    <location>
        <begin position="123"/>
        <end position="178"/>
    </location>
</feature>